<dbReference type="AlphaFoldDB" id="A0A1L7NM68"/>
<proteinExistence type="predicted"/>
<name>A0A1L7NM68_PSEPU</name>
<evidence type="ECO:0000313" key="1">
    <source>
        <dbReference type="EMBL" id="BAW26522.1"/>
    </source>
</evidence>
<gene>
    <name evidence="1" type="ORF">KF715C_pA170</name>
</gene>
<reference evidence="1 2" key="1">
    <citation type="submission" date="2015-11" db="EMBL/GenBank/DDBJ databases">
        <title>Complete genome sequencing of a biphenyl-degrading bacterium, Pseudomonas putida KF715 (=NBRC110667).</title>
        <authorList>
            <person name="Suenaga H."/>
            <person name="Fujihara N."/>
            <person name="Watanabe T."/>
            <person name="Hirose J."/>
            <person name="Kimura N."/>
            <person name="Yamazoe A."/>
            <person name="Hosoyama A."/>
            <person name="Shimodaira J."/>
            <person name="Furukawa K."/>
        </authorList>
    </citation>
    <scope>NUCLEOTIDE SEQUENCE [LARGE SCALE GENOMIC DNA]</scope>
    <source>
        <strain evidence="1 2">KF715</strain>
        <plasmid evidence="2">Plasmid pkf715a dna</plasmid>
    </source>
</reference>
<sequence>MQPIALTKVSQPGITQVVGYRLRGNATLLAGELPEQLHGFTRTQMAKRAAAQSVSHCNAPPACEAADAQGILIR</sequence>
<keyword evidence="1" id="KW-0614">Plasmid</keyword>
<evidence type="ECO:0000313" key="2">
    <source>
        <dbReference type="Proteomes" id="UP000218731"/>
    </source>
</evidence>
<dbReference type="Proteomes" id="UP000218731">
    <property type="component" value="Plasmid pKF715A"/>
</dbReference>
<dbReference type="EMBL" id="AP015030">
    <property type="protein sequence ID" value="BAW26522.1"/>
    <property type="molecule type" value="Genomic_DNA"/>
</dbReference>
<organism evidence="1 2">
    <name type="scientific">Pseudomonas putida</name>
    <name type="common">Arthrobacter siderocapsulatus</name>
    <dbReference type="NCBI Taxonomy" id="303"/>
    <lineage>
        <taxon>Bacteria</taxon>
        <taxon>Pseudomonadati</taxon>
        <taxon>Pseudomonadota</taxon>
        <taxon>Gammaproteobacteria</taxon>
        <taxon>Pseudomonadales</taxon>
        <taxon>Pseudomonadaceae</taxon>
        <taxon>Pseudomonas</taxon>
    </lineage>
</organism>
<accession>A0A1L7NM68</accession>
<protein>
    <submittedName>
        <fullName evidence="1">Fructose-1,6-bisphosphatase class 1</fullName>
    </submittedName>
</protein>
<geneLocation type="plasmid" evidence="2">
    <name>pkf715a dna</name>
</geneLocation>